<keyword evidence="3" id="KW-1185">Reference proteome</keyword>
<keyword evidence="1" id="KW-1133">Transmembrane helix</keyword>
<dbReference type="KEGG" id="luo:HHL09_18000"/>
<feature type="transmembrane region" description="Helical" evidence="1">
    <location>
        <begin position="218"/>
        <end position="236"/>
    </location>
</feature>
<sequence>MNLRIVLHLLKTDWHRLRWLILACWLLLLFAAWPALSFSPEKFEMPLSLGSRGWSDSELVGILEKHGAIPVVRNWIFLTFGWIATGAVLLVAGSLGFHSRMWSDAKPVRKLESAAAKGSGLLLFLIIPLSVVSIAIPLVHGFSLSDALAAGWTIAMANLPKLAGVMLFGAICGSWWTWVAGMFAIAVSFQILPFLLRISPGPSWFGSLLNTGPLTPHLLVPLWVAAAVVALLVIFIPRQLAHAKKVATVILLVLLACHFARPRPPLPQMQQASLPDWSGQVRAEVKNDRLQGSIGRSSYGRGAFTNSSTSVGSPVLSMLMSLEVTGLPEGCFATWTPGAKSELLSGNQVISETPKSNPWEPMYHSLPDWKALTAAVAPERSELKWDGPSSLSDSALLAETFTPIELGSHADASLRMTLHGKIFRFEKLIDVPLGDPVQIKRKDMEIHIRRLDVEDRMPIADICTVMRSSGPEIPDEIPMLDWTPVIYFPSLGMARIAWTSHQGRMSLSPGILAMRYFYITGQISNGSRDLEGYDNARFMLLKRVNLAKTEEEIHTKPLPLQLTLEWGDPKVRDSFDPPPFEERPDPATASFQEFEKWMIASYSWSDQSGWESRNMADFVPRYLDRLLIRSSNTQPSSIPEGTAIALACPESRKGEVISALLEQNVKPDGNWIPDVLIRRGWVEDAKPQILQMATAGGIKEAPFSQIMVAMLEDPRTYPALLEQEPWFDIYEKIRQLPGIEPRLTEVLLKNYRGLANRRFPVSGLDYRISFYYAPAAHGIPEAFSDLLSLWKQLSDEDKRRFAEQMRKVVLIPGEPEDWKQVIGTLAAGEPADFHYDPLARLWIPISPESP</sequence>
<dbReference type="AlphaFoldDB" id="A0A858RL73"/>
<evidence type="ECO:0000256" key="1">
    <source>
        <dbReference type="SAM" id="Phobius"/>
    </source>
</evidence>
<dbReference type="RefSeq" id="WP_169456018.1">
    <property type="nucleotide sequence ID" value="NZ_CP051774.1"/>
</dbReference>
<feature type="transmembrane region" description="Helical" evidence="1">
    <location>
        <begin position="175"/>
        <end position="198"/>
    </location>
</feature>
<reference evidence="2 3" key="1">
    <citation type="submission" date="2020-04" db="EMBL/GenBank/DDBJ databases">
        <title>Luteolibacter sp. G-1-1-1 isolated from soil.</title>
        <authorList>
            <person name="Dahal R.H."/>
        </authorList>
    </citation>
    <scope>NUCLEOTIDE SEQUENCE [LARGE SCALE GENOMIC DNA]</scope>
    <source>
        <strain evidence="2 3">G-1-1-1</strain>
    </source>
</reference>
<feature type="transmembrane region" description="Helical" evidence="1">
    <location>
        <begin position="148"/>
        <end position="168"/>
    </location>
</feature>
<feature type="transmembrane region" description="Helical" evidence="1">
    <location>
        <begin position="243"/>
        <end position="261"/>
    </location>
</feature>
<protein>
    <submittedName>
        <fullName evidence="2">Uncharacterized protein</fullName>
    </submittedName>
</protein>
<organism evidence="2 3">
    <name type="scientific">Luteolibacter luteus</name>
    <dbReference type="NCBI Taxonomy" id="2728835"/>
    <lineage>
        <taxon>Bacteria</taxon>
        <taxon>Pseudomonadati</taxon>
        <taxon>Verrucomicrobiota</taxon>
        <taxon>Verrucomicrobiia</taxon>
        <taxon>Verrucomicrobiales</taxon>
        <taxon>Verrucomicrobiaceae</taxon>
        <taxon>Luteolibacter</taxon>
    </lineage>
</organism>
<evidence type="ECO:0000313" key="3">
    <source>
        <dbReference type="Proteomes" id="UP000501812"/>
    </source>
</evidence>
<accession>A0A858RL73</accession>
<keyword evidence="1" id="KW-0812">Transmembrane</keyword>
<name>A0A858RL73_9BACT</name>
<feature type="transmembrane region" description="Helical" evidence="1">
    <location>
        <begin position="75"/>
        <end position="97"/>
    </location>
</feature>
<evidence type="ECO:0000313" key="2">
    <source>
        <dbReference type="EMBL" id="QJE97592.1"/>
    </source>
</evidence>
<dbReference type="Proteomes" id="UP000501812">
    <property type="component" value="Chromosome"/>
</dbReference>
<dbReference type="EMBL" id="CP051774">
    <property type="protein sequence ID" value="QJE97592.1"/>
    <property type="molecule type" value="Genomic_DNA"/>
</dbReference>
<feature type="transmembrane region" description="Helical" evidence="1">
    <location>
        <begin position="118"/>
        <end position="142"/>
    </location>
</feature>
<proteinExistence type="predicted"/>
<keyword evidence="1" id="KW-0472">Membrane</keyword>
<gene>
    <name evidence="2" type="ORF">HHL09_18000</name>
</gene>